<keyword evidence="4" id="KW-1185">Reference proteome</keyword>
<reference evidence="2 4" key="1">
    <citation type="submission" date="2019-07" db="EMBL/GenBank/DDBJ databases">
        <title>Venturia inaequalis Genome Resource.</title>
        <authorList>
            <person name="Lichtner F.J."/>
        </authorList>
    </citation>
    <scope>NUCLEOTIDE SEQUENCE [LARGE SCALE GENOMIC DNA]</scope>
    <source>
        <strain evidence="1 3">120213</strain>
        <strain evidence="2 4">DMI_063113</strain>
    </source>
</reference>
<dbReference type="EMBL" id="WNWS01000357">
    <property type="protein sequence ID" value="KAE9969728.1"/>
    <property type="molecule type" value="Genomic_DNA"/>
</dbReference>
<name>A0A8H3Z068_VENIN</name>
<gene>
    <name evidence="2" type="ORF">EG327_008519</name>
    <name evidence="1" type="ORF">EG328_006704</name>
</gene>
<sequence>MGIGLNSVTIRKWQVETSKPEYRGTLIAVQLVLVIDRHNIMGEFKNAPTSTPKLLSTSGRFSMADVDNGGLELFPSKAPDWCTESWQCSAYPDPFALFML</sequence>
<evidence type="ECO:0000313" key="1">
    <source>
        <dbReference type="EMBL" id="KAE9969728.1"/>
    </source>
</evidence>
<protein>
    <submittedName>
        <fullName evidence="2">Uncharacterized protein</fullName>
    </submittedName>
</protein>
<dbReference type="Proteomes" id="UP000447873">
    <property type="component" value="Unassembled WGS sequence"/>
</dbReference>
<evidence type="ECO:0000313" key="4">
    <source>
        <dbReference type="Proteomes" id="UP000490939"/>
    </source>
</evidence>
<accession>A0A8H3Z068</accession>
<dbReference type="Proteomes" id="UP000490939">
    <property type="component" value="Unassembled WGS sequence"/>
</dbReference>
<comment type="caution">
    <text evidence="2">The sequence shown here is derived from an EMBL/GenBank/DDBJ whole genome shotgun (WGS) entry which is preliminary data.</text>
</comment>
<dbReference type="EMBL" id="WNWR01000534">
    <property type="protein sequence ID" value="KAE9975206.1"/>
    <property type="molecule type" value="Genomic_DNA"/>
</dbReference>
<proteinExistence type="predicted"/>
<evidence type="ECO:0000313" key="2">
    <source>
        <dbReference type="EMBL" id="KAE9975206.1"/>
    </source>
</evidence>
<evidence type="ECO:0000313" key="3">
    <source>
        <dbReference type="Proteomes" id="UP000447873"/>
    </source>
</evidence>
<dbReference type="AlphaFoldDB" id="A0A8H3Z068"/>
<organism evidence="2 4">
    <name type="scientific">Venturia inaequalis</name>
    <name type="common">Apple scab fungus</name>
    <dbReference type="NCBI Taxonomy" id="5025"/>
    <lineage>
        <taxon>Eukaryota</taxon>
        <taxon>Fungi</taxon>
        <taxon>Dikarya</taxon>
        <taxon>Ascomycota</taxon>
        <taxon>Pezizomycotina</taxon>
        <taxon>Dothideomycetes</taxon>
        <taxon>Pleosporomycetidae</taxon>
        <taxon>Venturiales</taxon>
        <taxon>Venturiaceae</taxon>
        <taxon>Venturia</taxon>
    </lineage>
</organism>